<evidence type="ECO:0000256" key="9">
    <source>
        <dbReference type="ARBA" id="ARBA00022741"/>
    </source>
</evidence>
<evidence type="ECO:0000256" key="8">
    <source>
        <dbReference type="ARBA" id="ARBA00022723"/>
    </source>
</evidence>
<dbReference type="InterPro" id="IPR023468">
    <property type="entry name" value="Riboflavin_kinase"/>
</dbReference>
<dbReference type="EC" id="2.7.1.26" evidence="3"/>
<dbReference type="SUPFAM" id="SSF82114">
    <property type="entry name" value="Riboflavin kinase-like"/>
    <property type="match status" value="1"/>
</dbReference>
<feature type="domain" description="Riboflavin kinase" evidence="17">
    <location>
        <begin position="49"/>
        <end position="177"/>
    </location>
</feature>
<dbReference type="Gene3D" id="2.40.30.30">
    <property type="entry name" value="Riboflavin kinase-like"/>
    <property type="match status" value="1"/>
</dbReference>
<gene>
    <name evidence="18" type="ORF">QE152_g33763</name>
</gene>
<evidence type="ECO:0000256" key="15">
    <source>
        <dbReference type="ARBA" id="ARBA00054097"/>
    </source>
</evidence>
<evidence type="ECO:0000256" key="6">
    <source>
        <dbReference type="ARBA" id="ARBA00022643"/>
    </source>
</evidence>
<keyword evidence="9" id="KW-0547">Nucleotide-binding</keyword>
<dbReference type="GO" id="GO:0009231">
    <property type="term" value="P:riboflavin biosynthetic process"/>
    <property type="evidence" value="ECO:0007669"/>
    <property type="project" value="InterPro"/>
</dbReference>
<protein>
    <recommendedName>
        <fullName evidence="4">Riboflavin kinase</fullName>
        <ecNumber evidence="3">2.7.1.26</ecNumber>
    </recommendedName>
    <alternativeName>
        <fullName evidence="16">ATP:riboflavin 5'-phosphotransferase</fullName>
    </alternativeName>
    <alternativeName>
        <fullName evidence="13">Flavokinase</fullName>
    </alternativeName>
</protein>
<keyword evidence="10 18" id="KW-0418">Kinase</keyword>
<dbReference type="PANTHER" id="PTHR22749">
    <property type="entry name" value="RIBOFLAVIN KINASE/FMN ADENYLYLTRANSFERASE"/>
    <property type="match status" value="1"/>
</dbReference>
<comment type="function">
    <text evidence="15">Catalyzes the phosphorylation of riboflavin (vitamin B2) to form flavin-mononucleotide (FMN), hence rate-limiting enzyme in the synthesis of FAD. Essential for TNF-induced reactive oxygen species (ROS) production. Through its interaction with both TNFRSF1A and CYBA, physically and functionally couples TNFRSF1A to NADPH oxidase. TNF-activation of RFK may enhance the incorporation of FAD in NADPH oxidase, a critical step for the assembly and activation of NADPH oxidase.</text>
</comment>
<keyword evidence="11" id="KW-0862">Zinc</keyword>
<evidence type="ECO:0000259" key="17">
    <source>
        <dbReference type="SMART" id="SM00904"/>
    </source>
</evidence>
<dbReference type="GO" id="GO:0005739">
    <property type="term" value="C:mitochondrion"/>
    <property type="evidence" value="ECO:0007669"/>
    <property type="project" value="TreeGrafter"/>
</dbReference>
<evidence type="ECO:0000256" key="7">
    <source>
        <dbReference type="ARBA" id="ARBA00022679"/>
    </source>
</evidence>
<evidence type="ECO:0000256" key="10">
    <source>
        <dbReference type="ARBA" id="ARBA00022777"/>
    </source>
</evidence>
<proteinExistence type="predicted"/>
<dbReference type="PANTHER" id="PTHR22749:SF6">
    <property type="entry name" value="RIBOFLAVIN KINASE"/>
    <property type="match status" value="1"/>
</dbReference>
<evidence type="ECO:0000256" key="14">
    <source>
        <dbReference type="ARBA" id="ARBA00050912"/>
    </source>
</evidence>
<dbReference type="GO" id="GO:0008531">
    <property type="term" value="F:riboflavin kinase activity"/>
    <property type="evidence" value="ECO:0007669"/>
    <property type="project" value="UniProtKB-EC"/>
</dbReference>
<evidence type="ECO:0000313" key="19">
    <source>
        <dbReference type="Proteomes" id="UP001458880"/>
    </source>
</evidence>
<dbReference type="GO" id="GO:0009398">
    <property type="term" value="P:FMN biosynthetic process"/>
    <property type="evidence" value="ECO:0007669"/>
    <property type="project" value="TreeGrafter"/>
</dbReference>
<comment type="caution">
    <text evidence="18">The sequence shown here is derived from an EMBL/GenBank/DDBJ whole genome shotgun (WGS) entry which is preliminary data.</text>
</comment>
<dbReference type="GO" id="GO:0005524">
    <property type="term" value="F:ATP binding"/>
    <property type="evidence" value="ECO:0007669"/>
    <property type="project" value="UniProtKB-KW"/>
</dbReference>
<evidence type="ECO:0000256" key="12">
    <source>
        <dbReference type="ARBA" id="ARBA00022840"/>
    </source>
</evidence>
<evidence type="ECO:0000256" key="11">
    <source>
        <dbReference type="ARBA" id="ARBA00022833"/>
    </source>
</evidence>
<dbReference type="SMART" id="SM00904">
    <property type="entry name" value="Flavokinase"/>
    <property type="match status" value="1"/>
</dbReference>
<dbReference type="AlphaFoldDB" id="A0AAW1IVM5"/>
<keyword evidence="6" id="KW-0288">FMN</keyword>
<dbReference type="Proteomes" id="UP001458880">
    <property type="component" value="Unassembled WGS sequence"/>
</dbReference>
<comment type="cofactor">
    <cofactor evidence="1">
        <name>Zn(2+)</name>
        <dbReference type="ChEBI" id="CHEBI:29105"/>
    </cofactor>
</comment>
<dbReference type="EMBL" id="JASPKY010000522">
    <property type="protein sequence ID" value="KAK9694085.1"/>
    <property type="molecule type" value="Genomic_DNA"/>
</dbReference>
<comment type="catalytic activity">
    <reaction evidence="14">
        <text>riboflavin + ATP = FMN + ADP + H(+)</text>
        <dbReference type="Rhea" id="RHEA:14357"/>
        <dbReference type="ChEBI" id="CHEBI:15378"/>
        <dbReference type="ChEBI" id="CHEBI:30616"/>
        <dbReference type="ChEBI" id="CHEBI:57986"/>
        <dbReference type="ChEBI" id="CHEBI:58210"/>
        <dbReference type="ChEBI" id="CHEBI:456216"/>
        <dbReference type="EC" id="2.7.1.26"/>
    </reaction>
    <physiologicalReaction direction="left-to-right" evidence="14">
        <dbReference type="Rhea" id="RHEA:14358"/>
    </physiologicalReaction>
</comment>
<evidence type="ECO:0000313" key="18">
    <source>
        <dbReference type="EMBL" id="KAK9694085.1"/>
    </source>
</evidence>
<dbReference type="InterPro" id="IPR015865">
    <property type="entry name" value="Riboflavin_kinase_bac/euk"/>
</dbReference>
<keyword evidence="7" id="KW-0808">Transferase</keyword>
<evidence type="ECO:0000256" key="4">
    <source>
        <dbReference type="ARBA" id="ARBA00017394"/>
    </source>
</evidence>
<dbReference type="Pfam" id="PF01687">
    <property type="entry name" value="Flavokinase"/>
    <property type="match status" value="1"/>
</dbReference>
<evidence type="ECO:0000256" key="16">
    <source>
        <dbReference type="ARBA" id="ARBA00077632"/>
    </source>
</evidence>
<evidence type="ECO:0000256" key="5">
    <source>
        <dbReference type="ARBA" id="ARBA00022630"/>
    </source>
</evidence>
<dbReference type="FunFam" id="2.40.30.30:FF:000002">
    <property type="entry name" value="Riboflavin kinase, putative"/>
    <property type="match status" value="1"/>
</dbReference>
<organism evidence="18 19">
    <name type="scientific">Popillia japonica</name>
    <name type="common">Japanese beetle</name>
    <dbReference type="NCBI Taxonomy" id="7064"/>
    <lineage>
        <taxon>Eukaryota</taxon>
        <taxon>Metazoa</taxon>
        <taxon>Ecdysozoa</taxon>
        <taxon>Arthropoda</taxon>
        <taxon>Hexapoda</taxon>
        <taxon>Insecta</taxon>
        <taxon>Pterygota</taxon>
        <taxon>Neoptera</taxon>
        <taxon>Endopterygota</taxon>
        <taxon>Coleoptera</taxon>
        <taxon>Polyphaga</taxon>
        <taxon>Scarabaeiformia</taxon>
        <taxon>Scarabaeidae</taxon>
        <taxon>Rutelinae</taxon>
        <taxon>Popillia</taxon>
    </lineage>
</organism>
<accession>A0AAW1IVM5</accession>
<evidence type="ECO:0000256" key="1">
    <source>
        <dbReference type="ARBA" id="ARBA00001947"/>
    </source>
</evidence>
<evidence type="ECO:0000256" key="2">
    <source>
        <dbReference type="ARBA" id="ARBA00005201"/>
    </source>
</evidence>
<keyword evidence="5" id="KW-0285">Flavoprotein</keyword>
<evidence type="ECO:0000256" key="3">
    <source>
        <dbReference type="ARBA" id="ARBA00012105"/>
    </source>
</evidence>
<keyword evidence="19" id="KW-1185">Reference proteome</keyword>
<evidence type="ECO:0000256" key="13">
    <source>
        <dbReference type="ARBA" id="ARBA00029789"/>
    </source>
</evidence>
<dbReference type="InterPro" id="IPR023465">
    <property type="entry name" value="Riboflavin_kinase_dom_sf"/>
</dbReference>
<dbReference type="GO" id="GO:0046872">
    <property type="term" value="F:metal ion binding"/>
    <property type="evidence" value="ECO:0007669"/>
    <property type="project" value="UniProtKB-KW"/>
</dbReference>
<reference evidence="18 19" key="1">
    <citation type="journal article" date="2024" name="BMC Genomics">
        <title>De novo assembly and annotation of Popillia japonica's genome with initial clues to its potential as an invasive pest.</title>
        <authorList>
            <person name="Cucini C."/>
            <person name="Boschi S."/>
            <person name="Funari R."/>
            <person name="Cardaioli E."/>
            <person name="Iannotti N."/>
            <person name="Marturano G."/>
            <person name="Paoli F."/>
            <person name="Bruttini M."/>
            <person name="Carapelli A."/>
            <person name="Frati F."/>
            <person name="Nardi F."/>
        </authorList>
    </citation>
    <scope>NUCLEOTIDE SEQUENCE [LARGE SCALE GENOMIC DNA]</scope>
    <source>
        <strain evidence="18">DMR45628</strain>
    </source>
</reference>
<comment type="pathway">
    <text evidence="2">Cofactor biosynthesis; FMN biosynthesis; FMN from riboflavin (ATP route): step 1/1.</text>
</comment>
<name>A0AAW1IVM5_POPJA</name>
<keyword evidence="12" id="KW-0067">ATP-binding</keyword>
<keyword evidence="8" id="KW-0479">Metal-binding</keyword>
<sequence length="190" mass="22501">MFWINAQRKGYYPRNFISLISKLSLKVHNTHALISSVYQVRLKTTMTTSLPYYTSGEVIKGFGRGSKQLGIPTANYPRDVVQKLPRDINTGVYYGWAQVENSPIYKMVMSIGWNPFYKNKEKSMETYIIHKFDEDFYGQILKIVILGYIRPEMDFKTVEELKETIWSDIRQAEKELDRPEYEQQKKYFHK</sequence>